<name>A0A2W5T993_9BACT</name>
<keyword evidence="2" id="KW-0963">Cytoplasm</keyword>
<dbReference type="PANTHER" id="PTHR33449:SF1">
    <property type="entry name" value="NUCLEOID-ASSOCIATED PROTEIN YBAB"/>
    <property type="match status" value="1"/>
</dbReference>
<evidence type="ECO:0000256" key="1">
    <source>
        <dbReference type="ARBA" id="ARBA00023125"/>
    </source>
</evidence>
<dbReference type="Pfam" id="PF02575">
    <property type="entry name" value="YbaB_DNA_bd"/>
    <property type="match status" value="1"/>
</dbReference>
<evidence type="ECO:0000313" key="4">
    <source>
        <dbReference type="Proteomes" id="UP000249061"/>
    </source>
</evidence>
<dbReference type="PANTHER" id="PTHR33449">
    <property type="entry name" value="NUCLEOID-ASSOCIATED PROTEIN YBAB"/>
    <property type="match status" value="1"/>
</dbReference>
<gene>
    <name evidence="3" type="ORF">DI536_21945</name>
</gene>
<proteinExistence type="inferred from homology"/>
<dbReference type="InterPro" id="IPR004401">
    <property type="entry name" value="YbaB/EbfC"/>
</dbReference>
<accession>A0A2W5T993</accession>
<protein>
    <recommendedName>
        <fullName evidence="2">Nucleoid-associated protein DI536_21945</fullName>
    </recommendedName>
</protein>
<comment type="subcellular location">
    <subcellularLocation>
        <location evidence="2">Cytoplasm</location>
        <location evidence="2">Nucleoid</location>
    </subcellularLocation>
</comment>
<keyword evidence="1 2" id="KW-0238">DNA-binding</keyword>
<comment type="similarity">
    <text evidence="2">Belongs to the YbaB/EbfC family.</text>
</comment>
<comment type="subunit">
    <text evidence="2">Homodimer.</text>
</comment>
<comment type="caution">
    <text evidence="3">The sequence shown here is derived from an EMBL/GenBank/DDBJ whole genome shotgun (WGS) entry which is preliminary data.</text>
</comment>
<dbReference type="HAMAP" id="MF_00274">
    <property type="entry name" value="DNA_YbaB_EbfC"/>
    <property type="match status" value="1"/>
</dbReference>
<dbReference type="EMBL" id="QFQP01000020">
    <property type="protein sequence ID" value="PZR09603.1"/>
    <property type="molecule type" value="Genomic_DNA"/>
</dbReference>
<dbReference type="NCBIfam" id="TIGR00103">
    <property type="entry name" value="DNA_YbaB_EbfC"/>
    <property type="match status" value="1"/>
</dbReference>
<dbReference type="AlphaFoldDB" id="A0A2W5T993"/>
<evidence type="ECO:0000313" key="3">
    <source>
        <dbReference type="EMBL" id="PZR09603.1"/>
    </source>
</evidence>
<evidence type="ECO:0000256" key="2">
    <source>
        <dbReference type="HAMAP-Rule" id="MF_00274"/>
    </source>
</evidence>
<reference evidence="3 4" key="1">
    <citation type="submission" date="2017-08" db="EMBL/GenBank/DDBJ databases">
        <title>Infants hospitalized years apart are colonized by the same room-sourced microbial strains.</title>
        <authorList>
            <person name="Brooks B."/>
            <person name="Olm M.R."/>
            <person name="Firek B.A."/>
            <person name="Baker R."/>
            <person name="Thomas B.C."/>
            <person name="Morowitz M.J."/>
            <person name="Banfield J.F."/>
        </authorList>
    </citation>
    <scope>NUCLEOTIDE SEQUENCE [LARGE SCALE GENOMIC DNA]</scope>
    <source>
        <strain evidence="3">S2_003_000_R2_14</strain>
    </source>
</reference>
<dbReference type="GO" id="GO:0003677">
    <property type="term" value="F:DNA binding"/>
    <property type="evidence" value="ECO:0007669"/>
    <property type="project" value="UniProtKB-UniRule"/>
</dbReference>
<dbReference type="Gene3D" id="3.30.1310.10">
    <property type="entry name" value="Nucleoid-associated protein YbaB-like domain"/>
    <property type="match status" value="1"/>
</dbReference>
<dbReference type="SUPFAM" id="SSF82607">
    <property type="entry name" value="YbaB-like"/>
    <property type="match status" value="1"/>
</dbReference>
<comment type="function">
    <text evidence="2">Binds to DNA and alters its conformation. May be involved in regulation of gene expression, nucleoid organization and DNA protection.</text>
</comment>
<sequence length="105" mass="11366">MPGVDLNYFIRQANKLTEKIEKRKQELAEETVEKKSANDLVTVTVNCAQEIKSIKIAPAAVDPNDVAMLEDLIIATINAALVDSKAKMQMELGKVSGGIKIPGVT</sequence>
<dbReference type="InterPro" id="IPR036894">
    <property type="entry name" value="YbaB-like_sf"/>
</dbReference>
<dbReference type="PIRSF" id="PIRSF004555">
    <property type="entry name" value="UCP004555"/>
    <property type="match status" value="1"/>
</dbReference>
<dbReference type="Proteomes" id="UP000249061">
    <property type="component" value="Unassembled WGS sequence"/>
</dbReference>
<dbReference type="GO" id="GO:0043590">
    <property type="term" value="C:bacterial nucleoid"/>
    <property type="evidence" value="ECO:0007669"/>
    <property type="project" value="UniProtKB-UniRule"/>
</dbReference>
<organism evidence="3 4">
    <name type="scientific">Archangium gephyra</name>
    <dbReference type="NCBI Taxonomy" id="48"/>
    <lineage>
        <taxon>Bacteria</taxon>
        <taxon>Pseudomonadati</taxon>
        <taxon>Myxococcota</taxon>
        <taxon>Myxococcia</taxon>
        <taxon>Myxococcales</taxon>
        <taxon>Cystobacterineae</taxon>
        <taxon>Archangiaceae</taxon>
        <taxon>Archangium</taxon>
    </lineage>
</organism>
<dbReference type="GO" id="GO:0005829">
    <property type="term" value="C:cytosol"/>
    <property type="evidence" value="ECO:0007669"/>
    <property type="project" value="TreeGrafter"/>
</dbReference>